<keyword evidence="2" id="KW-0255">Endonuclease</keyword>
<evidence type="ECO:0000313" key="3">
    <source>
        <dbReference type="Proteomes" id="UP001366060"/>
    </source>
</evidence>
<dbReference type="EMBL" id="JBAKBA010000016">
    <property type="protein sequence ID" value="MEL0659153.1"/>
    <property type="molecule type" value="Genomic_DNA"/>
</dbReference>
<proteinExistence type="predicted"/>
<keyword evidence="3" id="KW-1185">Reference proteome</keyword>
<reference evidence="2 3" key="1">
    <citation type="submission" date="2024-02" db="EMBL/GenBank/DDBJ databases">
        <title>Bacteria isolated from the canopy kelp, Nereocystis luetkeana.</title>
        <authorList>
            <person name="Pfister C.A."/>
            <person name="Younker I.T."/>
            <person name="Light S.H."/>
        </authorList>
    </citation>
    <scope>NUCLEOTIDE SEQUENCE [LARGE SCALE GENOMIC DNA]</scope>
    <source>
        <strain evidence="2 3">TI.2.07</strain>
    </source>
</reference>
<accession>A0ABU9HBN8</accession>
<comment type="caution">
    <text evidence="2">The sequence shown here is derived from an EMBL/GenBank/DDBJ whole genome shotgun (WGS) entry which is preliminary data.</text>
</comment>
<keyword evidence="2" id="KW-0378">Hydrolase</keyword>
<dbReference type="GO" id="GO:0004519">
    <property type="term" value="F:endonuclease activity"/>
    <property type="evidence" value="ECO:0007669"/>
    <property type="project" value="UniProtKB-KW"/>
</dbReference>
<dbReference type="GO" id="GO:0016787">
    <property type="term" value="F:hydrolase activity"/>
    <property type="evidence" value="ECO:0007669"/>
    <property type="project" value="UniProtKB-KW"/>
</dbReference>
<sequence length="396" mass="45105">MLVTNNNFGHLETINKMLSGAQKVYIAVAFLKSSGLTSVLTSIENVLINKGVVNLVIGLDLYITDAEALYVLYELKQKYKGVNLYLYKSKSSTFHPKIYSVRNAKTKSTLIGSANLTNGGLISNTEASFYTKNNDDLFDQVVSFYEEIITNSDCESASHLKIKAYEEECNIHNTEIEKATKKAKKIIHETLNSPLVMKYYKEYCSNPKEMDNLQQKRQNYKEAKKLVRKINSNNIKNKDDFISVYEKLVGAAGEGQLWHSGSIFRSKNIVAKSYKEFISFVEVATDKDILIQNPEQVFNKILPFKNSITGLGFNVITELLTTFKPSKFPVLNKNPIGSVKYLWGLEFKEPGSFKSNDYKSYAEFMSTLSKDIGAEDFIETDHFLNYVYWKYARNKT</sequence>
<gene>
    <name evidence="2" type="ORF">V6255_08370</name>
</gene>
<dbReference type="Gene3D" id="3.30.870.10">
    <property type="entry name" value="Endonuclease Chain A"/>
    <property type="match status" value="1"/>
</dbReference>
<organism evidence="2 3">
    <name type="scientific">Psychromonas arctica</name>
    <dbReference type="NCBI Taxonomy" id="168275"/>
    <lineage>
        <taxon>Bacteria</taxon>
        <taxon>Pseudomonadati</taxon>
        <taxon>Pseudomonadota</taxon>
        <taxon>Gammaproteobacteria</taxon>
        <taxon>Alteromonadales</taxon>
        <taxon>Psychromonadaceae</taxon>
        <taxon>Psychromonas</taxon>
    </lineage>
</organism>
<dbReference type="RefSeq" id="WP_341627736.1">
    <property type="nucleotide sequence ID" value="NZ_JBAKBA010000016.1"/>
</dbReference>
<dbReference type="EC" id="3.1.21.-" evidence="2"/>
<evidence type="ECO:0000259" key="1">
    <source>
        <dbReference type="Pfam" id="PF09565"/>
    </source>
</evidence>
<dbReference type="Pfam" id="PF09565">
    <property type="entry name" value="RE_NgoFVII"/>
    <property type="match status" value="1"/>
</dbReference>
<protein>
    <submittedName>
        <fullName evidence="2">Restriction endonuclease PLD domain-containing protein</fullName>
        <ecNumber evidence="2">3.1.21.-</ecNumber>
    </submittedName>
</protein>
<dbReference type="SUPFAM" id="SSF56024">
    <property type="entry name" value="Phospholipase D/nuclease"/>
    <property type="match status" value="1"/>
</dbReference>
<dbReference type="Proteomes" id="UP001366060">
    <property type="component" value="Unassembled WGS sequence"/>
</dbReference>
<evidence type="ECO:0000313" key="2">
    <source>
        <dbReference type="EMBL" id="MEL0659153.1"/>
    </source>
</evidence>
<feature type="domain" description="Restriction endonuclease type II NgoFVII N-terminal" evidence="1">
    <location>
        <begin position="14"/>
        <end position="154"/>
    </location>
</feature>
<dbReference type="InterPro" id="IPR019065">
    <property type="entry name" value="RE_NgoFVII_N"/>
</dbReference>
<name>A0ABU9HBN8_9GAMM</name>
<keyword evidence="2" id="KW-0540">Nuclease</keyword>